<evidence type="ECO:0000256" key="7">
    <source>
        <dbReference type="SAM" id="Phobius"/>
    </source>
</evidence>
<accession>A0A9D9NGI9</accession>
<dbReference type="AlphaFoldDB" id="A0A9D9NGI9"/>
<gene>
    <name evidence="9" type="ORF">IAB81_03855</name>
</gene>
<dbReference type="Proteomes" id="UP000823604">
    <property type="component" value="Unassembled WGS sequence"/>
</dbReference>
<reference evidence="9" key="2">
    <citation type="journal article" date="2021" name="PeerJ">
        <title>Extensive microbial diversity within the chicken gut microbiome revealed by metagenomics and culture.</title>
        <authorList>
            <person name="Gilroy R."/>
            <person name="Ravi A."/>
            <person name="Getino M."/>
            <person name="Pursley I."/>
            <person name="Horton D.L."/>
            <person name="Alikhan N.F."/>
            <person name="Baker D."/>
            <person name="Gharbi K."/>
            <person name="Hall N."/>
            <person name="Watson M."/>
            <person name="Adriaenssens E.M."/>
            <person name="Foster-Nyarko E."/>
            <person name="Jarju S."/>
            <person name="Secka A."/>
            <person name="Antonio M."/>
            <person name="Oren A."/>
            <person name="Chaudhuri R.R."/>
            <person name="La Ragione R."/>
            <person name="Hildebrand F."/>
            <person name="Pallen M.J."/>
        </authorList>
    </citation>
    <scope>NUCLEOTIDE SEQUENCE</scope>
    <source>
        <strain evidence="9">B1-8020</strain>
    </source>
</reference>
<evidence type="ECO:0000256" key="4">
    <source>
        <dbReference type="ARBA" id="ARBA00022989"/>
    </source>
</evidence>
<comment type="caution">
    <text evidence="9">The sequence shown here is derived from an EMBL/GenBank/DDBJ whole genome shotgun (WGS) entry which is preliminary data.</text>
</comment>
<feature type="domain" description="MotA/TolQ/ExbB proton channel" evidence="8">
    <location>
        <begin position="98"/>
        <end position="219"/>
    </location>
</feature>
<evidence type="ECO:0000313" key="9">
    <source>
        <dbReference type="EMBL" id="MBO8472742.1"/>
    </source>
</evidence>
<dbReference type="InterPro" id="IPR050790">
    <property type="entry name" value="ExbB/TolQ_transport"/>
</dbReference>
<dbReference type="GO" id="GO:0005886">
    <property type="term" value="C:plasma membrane"/>
    <property type="evidence" value="ECO:0007669"/>
    <property type="project" value="UniProtKB-SubCell"/>
</dbReference>
<evidence type="ECO:0000313" key="10">
    <source>
        <dbReference type="Proteomes" id="UP000823604"/>
    </source>
</evidence>
<evidence type="ECO:0000259" key="8">
    <source>
        <dbReference type="Pfam" id="PF01618"/>
    </source>
</evidence>
<feature type="transmembrane region" description="Helical" evidence="7">
    <location>
        <begin position="140"/>
        <end position="161"/>
    </location>
</feature>
<dbReference type="Pfam" id="PF01618">
    <property type="entry name" value="MotA_ExbB"/>
    <property type="match status" value="1"/>
</dbReference>
<evidence type="ECO:0000256" key="3">
    <source>
        <dbReference type="ARBA" id="ARBA00022692"/>
    </source>
</evidence>
<feature type="transmembrane region" description="Helical" evidence="7">
    <location>
        <begin position="181"/>
        <end position="204"/>
    </location>
</feature>
<feature type="transmembrane region" description="Helical" evidence="7">
    <location>
        <begin position="35"/>
        <end position="57"/>
    </location>
</feature>
<dbReference type="InterPro" id="IPR002898">
    <property type="entry name" value="MotA_ExbB_proton_chnl"/>
</dbReference>
<comment type="similarity">
    <text evidence="6">Belongs to the exbB/tolQ family.</text>
</comment>
<protein>
    <submittedName>
        <fullName evidence="9">MotA/TolQ/ExbB proton channel family protein</fullName>
    </submittedName>
</protein>
<keyword evidence="5 7" id="KW-0472">Membrane</keyword>
<dbReference type="PANTHER" id="PTHR30625:SF17">
    <property type="entry name" value="TOLQ-RELATED"/>
    <property type="match status" value="1"/>
</dbReference>
<dbReference type="GO" id="GO:0017038">
    <property type="term" value="P:protein import"/>
    <property type="evidence" value="ECO:0007669"/>
    <property type="project" value="TreeGrafter"/>
</dbReference>
<organism evidence="9 10">
    <name type="scientific">Candidatus Merdivivens pullicola</name>
    <dbReference type="NCBI Taxonomy" id="2840872"/>
    <lineage>
        <taxon>Bacteria</taxon>
        <taxon>Pseudomonadati</taxon>
        <taxon>Bacteroidota</taxon>
        <taxon>Bacteroidia</taxon>
        <taxon>Bacteroidales</taxon>
        <taxon>Muribaculaceae</taxon>
        <taxon>Muribaculaceae incertae sedis</taxon>
        <taxon>Candidatus Merdivivens</taxon>
    </lineage>
</organism>
<name>A0A9D9NGI9_9BACT</name>
<dbReference type="EMBL" id="JADIMA010000036">
    <property type="protein sequence ID" value="MBO8472742.1"/>
    <property type="molecule type" value="Genomic_DNA"/>
</dbReference>
<dbReference type="PANTHER" id="PTHR30625">
    <property type="entry name" value="PROTEIN TOLQ"/>
    <property type="match status" value="1"/>
</dbReference>
<keyword evidence="6" id="KW-0813">Transport</keyword>
<evidence type="ECO:0000256" key="5">
    <source>
        <dbReference type="ARBA" id="ARBA00023136"/>
    </source>
</evidence>
<evidence type="ECO:0000256" key="2">
    <source>
        <dbReference type="ARBA" id="ARBA00022475"/>
    </source>
</evidence>
<keyword evidence="3 7" id="KW-0812">Transmembrane</keyword>
<evidence type="ECO:0000256" key="6">
    <source>
        <dbReference type="RuleBase" id="RU004057"/>
    </source>
</evidence>
<sequence>MILTLLLNSLNTTATGAVAEVEPVQEEMTFSLIDMAVKGGWLMLVLLALSIVAIYIFGQKWWMIRKAGKIDKNFMKDIHDLIHEGKTKAAVSLCEQFDSPIARLVQKGIERIGRPLQDIQTTVENTGNVEVARLEKGLPLLATVAGGAPMIGFLGTVMGMIQAFFNMSQAGNNIDITLLSGGIYTAMVTTVGGLIVGILAYFGYNYLTSSISDLVFKMESTTIDFMDILNEPAEK</sequence>
<reference evidence="9" key="1">
    <citation type="submission" date="2020-10" db="EMBL/GenBank/DDBJ databases">
        <authorList>
            <person name="Gilroy R."/>
        </authorList>
    </citation>
    <scope>NUCLEOTIDE SEQUENCE</scope>
    <source>
        <strain evidence="9">B1-8020</strain>
    </source>
</reference>
<proteinExistence type="inferred from homology"/>
<evidence type="ECO:0000256" key="1">
    <source>
        <dbReference type="ARBA" id="ARBA00004651"/>
    </source>
</evidence>
<comment type="subcellular location">
    <subcellularLocation>
        <location evidence="1">Cell membrane</location>
        <topology evidence="1">Multi-pass membrane protein</topology>
    </subcellularLocation>
    <subcellularLocation>
        <location evidence="6">Membrane</location>
        <topology evidence="6">Multi-pass membrane protein</topology>
    </subcellularLocation>
</comment>
<keyword evidence="2" id="KW-1003">Cell membrane</keyword>
<keyword evidence="4 7" id="KW-1133">Transmembrane helix</keyword>
<keyword evidence="6" id="KW-0653">Protein transport</keyword>